<dbReference type="PANTHER" id="PTHR22762:SF133">
    <property type="entry name" value="P-TYPE DOMAIN-CONTAINING PROTEIN"/>
    <property type="match status" value="1"/>
</dbReference>
<dbReference type="AlphaFoldDB" id="A0A8T1U761"/>
<dbReference type="PANTHER" id="PTHR22762">
    <property type="entry name" value="ALPHA-GLUCOSIDASE"/>
    <property type="match status" value="1"/>
</dbReference>
<gene>
    <name evidence="3" type="ORF">JG687_00011419</name>
</gene>
<protein>
    <recommendedName>
        <fullName evidence="2">Glycoside hydrolase family 31 TIM barrel domain-containing protein</fullName>
    </recommendedName>
</protein>
<dbReference type="GO" id="GO:0004553">
    <property type="term" value="F:hydrolase activity, hydrolyzing O-glycosyl compounds"/>
    <property type="evidence" value="ECO:0007669"/>
    <property type="project" value="InterPro"/>
</dbReference>
<evidence type="ECO:0000313" key="4">
    <source>
        <dbReference type="Proteomes" id="UP000688947"/>
    </source>
</evidence>
<comment type="caution">
    <text evidence="3">The sequence shown here is derived from an EMBL/GenBank/DDBJ whole genome shotgun (WGS) entry which is preliminary data.</text>
</comment>
<organism evidence="3 4">
    <name type="scientific">Phytophthora cactorum</name>
    <dbReference type="NCBI Taxonomy" id="29920"/>
    <lineage>
        <taxon>Eukaryota</taxon>
        <taxon>Sar</taxon>
        <taxon>Stramenopiles</taxon>
        <taxon>Oomycota</taxon>
        <taxon>Peronosporomycetes</taxon>
        <taxon>Peronosporales</taxon>
        <taxon>Peronosporaceae</taxon>
        <taxon>Phytophthora</taxon>
    </lineage>
</organism>
<name>A0A8T1U761_9STRA</name>
<dbReference type="Proteomes" id="UP000688947">
    <property type="component" value="Unassembled WGS sequence"/>
</dbReference>
<feature type="domain" description="Glycoside hydrolase family 31 TIM barrel" evidence="2">
    <location>
        <begin position="56"/>
        <end position="112"/>
    </location>
</feature>
<evidence type="ECO:0000313" key="3">
    <source>
        <dbReference type="EMBL" id="KAG6955109.1"/>
    </source>
</evidence>
<keyword evidence="1" id="KW-0326">Glycosidase</keyword>
<reference evidence="3" key="1">
    <citation type="submission" date="2021-01" db="EMBL/GenBank/DDBJ databases">
        <title>Phytophthora aleatoria, a newly-described species from Pinus radiata is distinct from Phytophthora cactorum isolates based on comparative genomics.</title>
        <authorList>
            <person name="Mcdougal R."/>
            <person name="Panda P."/>
            <person name="Williams N."/>
            <person name="Studholme D.J."/>
        </authorList>
    </citation>
    <scope>NUCLEOTIDE SEQUENCE</scope>
    <source>
        <strain evidence="3">NZFS 3830</strain>
    </source>
</reference>
<dbReference type="GO" id="GO:0005975">
    <property type="term" value="P:carbohydrate metabolic process"/>
    <property type="evidence" value="ECO:0007669"/>
    <property type="project" value="InterPro"/>
</dbReference>
<accession>A0A8T1U761</accession>
<dbReference type="Pfam" id="PF01055">
    <property type="entry name" value="Glyco_hydro_31_2nd"/>
    <property type="match status" value="1"/>
</dbReference>
<comment type="similarity">
    <text evidence="1">Belongs to the glycosyl hydrolase 31 family.</text>
</comment>
<dbReference type="VEuPathDB" id="FungiDB:PC110_g16676"/>
<proteinExistence type="inferred from homology"/>
<keyword evidence="1" id="KW-0378">Hydrolase</keyword>
<dbReference type="EMBL" id="JAENGZ010000699">
    <property type="protein sequence ID" value="KAG6955109.1"/>
    <property type="molecule type" value="Genomic_DNA"/>
</dbReference>
<sequence length="143" mass="15605">MTICCLNCSDNGNNYGNPPFALNNAGSHDAIYNKGISTTALQYGDLRQYDTHNFSGVHVAHWTGDNATTWNDLRWSIPAILKFGLFGIPMVGADICGFLGASDMELCARWTASIRKPTCGLKSQQLARSSSACGIGFYRTFIR</sequence>
<evidence type="ECO:0000259" key="2">
    <source>
        <dbReference type="Pfam" id="PF01055"/>
    </source>
</evidence>
<dbReference type="OrthoDB" id="5839090at2759"/>
<dbReference type="InterPro" id="IPR000322">
    <property type="entry name" value="Glyco_hydro_31_TIM"/>
</dbReference>
<evidence type="ECO:0000256" key="1">
    <source>
        <dbReference type="RuleBase" id="RU361185"/>
    </source>
</evidence>